<evidence type="ECO:0000259" key="1">
    <source>
        <dbReference type="Pfam" id="PF08241"/>
    </source>
</evidence>
<feature type="domain" description="Methyltransferase type 11" evidence="1">
    <location>
        <begin position="40"/>
        <end position="129"/>
    </location>
</feature>
<name>A0ABT8R507_9BACT</name>
<dbReference type="GO" id="GO:0008168">
    <property type="term" value="F:methyltransferase activity"/>
    <property type="evidence" value="ECO:0007669"/>
    <property type="project" value="UniProtKB-KW"/>
</dbReference>
<comment type="caution">
    <text evidence="2">The sequence shown here is derived from an EMBL/GenBank/DDBJ whole genome shotgun (WGS) entry which is preliminary data.</text>
</comment>
<accession>A0ABT8R507</accession>
<sequence>MKETNTTWKANLYNDKHAFVYQYGEGLIDLLTPKEGERILDVGCGSGQLTAKISELGATVIGIDSSREMIADAKQKYTHIEFLVMDAVDFHFNEPFDAILSNAVLHWVLEKEEAIKSMYRSLKAGGRLVAEFGGKGNVQTIVNQLRLSLAKRGYEENANLALWYFPSVGEYTSLLEKHGFRVTLAQHYDRPTELADCESGIKDWLEMFGNAFFNDVPPAAKEAIKSEVQQSIKGKLYSNGKWYADYKRIRVVAIKE</sequence>
<dbReference type="RefSeq" id="WP_302037118.1">
    <property type="nucleotide sequence ID" value="NZ_JAUKPO010000003.1"/>
</dbReference>
<gene>
    <name evidence="2" type="ORF">Q0590_08680</name>
</gene>
<dbReference type="PANTHER" id="PTHR43861:SF1">
    <property type="entry name" value="TRANS-ACONITATE 2-METHYLTRANSFERASE"/>
    <property type="match status" value="1"/>
</dbReference>
<dbReference type="SUPFAM" id="SSF53335">
    <property type="entry name" value="S-adenosyl-L-methionine-dependent methyltransferases"/>
    <property type="match status" value="1"/>
</dbReference>
<evidence type="ECO:0000313" key="3">
    <source>
        <dbReference type="Proteomes" id="UP001168528"/>
    </source>
</evidence>
<dbReference type="Pfam" id="PF08241">
    <property type="entry name" value="Methyltransf_11"/>
    <property type="match status" value="1"/>
</dbReference>
<proteinExistence type="predicted"/>
<dbReference type="InterPro" id="IPR013216">
    <property type="entry name" value="Methyltransf_11"/>
</dbReference>
<dbReference type="CDD" id="cd02440">
    <property type="entry name" value="AdoMet_MTases"/>
    <property type="match status" value="1"/>
</dbReference>
<protein>
    <submittedName>
        <fullName evidence="2">Methyltransferase domain-containing protein</fullName>
    </submittedName>
</protein>
<dbReference type="GO" id="GO:0032259">
    <property type="term" value="P:methylation"/>
    <property type="evidence" value="ECO:0007669"/>
    <property type="project" value="UniProtKB-KW"/>
</dbReference>
<dbReference type="InterPro" id="IPR029063">
    <property type="entry name" value="SAM-dependent_MTases_sf"/>
</dbReference>
<organism evidence="2 3">
    <name type="scientific">Rhodocytophaga aerolata</name>
    <dbReference type="NCBI Taxonomy" id="455078"/>
    <lineage>
        <taxon>Bacteria</taxon>
        <taxon>Pseudomonadati</taxon>
        <taxon>Bacteroidota</taxon>
        <taxon>Cytophagia</taxon>
        <taxon>Cytophagales</taxon>
        <taxon>Rhodocytophagaceae</taxon>
        <taxon>Rhodocytophaga</taxon>
    </lineage>
</organism>
<keyword evidence="3" id="KW-1185">Reference proteome</keyword>
<keyword evidence="2" id="KW-0489">Methyltransferase</keyword>
<evidence type="ECO:0000313" key="2">
    <source>
        <dbReference type="EMBL" id="MDO1446323.1"/>
    </source>
</evidence>
<dbReference type="Proteomes" id="UP001168528">
    <property type="component" value="Unassembled WGS sequence"/>
</dbReference>
<dbReference type="EMBL" id="JAUKPO010000003">
    <property type="protein sequence ID" value="MDO1446323.1"/>
    <property type="molecule type" value="Genomic_DNA"/>
</dbReference>
<reference evidence="2" key="1">
    <citation type="submission" date="2023-07" db="EMBL/GenBank/DDBJ databases">
        <title>The genome sequence of Rhodocytophaga aerolata KACC 12507.</title>
        <authorList>
            <person name="Zhang X."/>
        </authorList>
    </citation>
    <scope>NUCLEOTIDE SEQUENCE</scope>
    <source>
        <strain evidence="2">KACC 12507</strain>
    </source>
</reference>
<dbReference type="PANTHER" id="PTHR43861">
    <property type="entry name" value="TRANS-ACONITATE 2-METHYLTRANSFERASE-RELATED"/>
    <property type="match status" value="1"/>
</dbReference>
<keyword evidence="2" id="KW-0808">Transferase</keyword>
<dbReference type="Gene3D" id="3.40.50.150">
    <property type="entry name" value="Vaccinia Virus protein VP39"/>
    <property type="match status" value="1"/>
</dbReference>